<dbReference type="GO" id="GO:0008360">
    <property type="term" value="P:regulation of cell shape"/>
    <property type="evidence" value="ECO:0007669"/>
    <property type="project" value="UniProtKB-KW"/>
</dbReference>
<dbReference type="EC" id="5.1.1.3" evidence="2 8"/>
<evidence type="ECO:0000256" key="5">
    <source>
        <dbReference type="ARBA" id="ARBA00023235"/>
    </source>
</evidence>
<dbReference type="FunFam" id="3.40.50.1860:FF:000002">
    <property type="entry name" value="Glutamate racemase"/>
    <property type="match status" value="1"/>
</dbReference>
<keyword evidence="5 8" id="KW-0413">Isomerase</keyword>
<feature type="binding site" evidence="8">
    <location>
        <begin position="44"/>
        <end position="45"/>
    </location>
    <ligand>
        <name>substrate</name>
    </ligand>
</feature>
<evidence type="ECO:0000256" key="3">
    <source>
        <dbReference type="ARBA" id="ARBA00022960"/>
    </source>
</evidence>
<comment type="function">
    <text evidence="8">Provides the (R)-glutamate required for cell wall biosynthesis.</text>
</comment>
<dbReference type="InterPro" id="IPR018187">
    <property type="entry name" value="Asp/Glu_racemase_AS_1"/>
</dbReference>
<comment type="pathway">
    <text evidence="8">Cell wall biogenesis; peptidoglycan biosynthesis.</text>
</comment>
<dbReference type="InterPro" id="IPR001920">
    <property type="entry name" value="Asp/Glu_race"/>
</dbReference>
<comment type="similarity">
    <text evidence="8">Belongs to the aspartate/glutamate racemases family.</text>
</comment>
<protein>
    <recommendedName>
        <fullName evidence="7 8">Glutamate racemase</fullName>
        <ecNumber evidence="2 8">5.1.1.3</ecNumber>
    </recommendedName>
</protein>
<keyword evidence="10" id="KW-1185">Reference proteome</keyword>
<evidence type="ECO:0000313" key="10">
    <source>
        <dbReference type="Proteomes" id="UP000502894"/>
    </source>
</evidence>
<dbReference type="Proteomes" id="UP000502894">
    <property type="component" value="Chromosome"/>
</dbReference>
<evidence type="ECO:0000256" key="8">
    <source>
        <dbReference type="HAMAP-Rule" id="MF_00258"/>
    </source>
</evidence>
<evidence type="ECO:0000313" key="9">
    <source>
        <dbReference type="EMBL" id="BCA94552.1"/>
    </source>
</evidence>
<dbReference type="AlphaFoldDB" id="A0A6F8T3F4"/>
<dbReference type="HAMAP" id="MF_00258">
    <property type="entry name" value="Glu_racemase"/>
    <property type="match status" value="1"/>
</dbReference>
<sequence>MNSKQLAIGVFDSGMGGLTVLKSLRALLPNESFVYLGDTARLPYGTKSPDTVKQYAMQMARLLVERRIKALVIACNTATTAALPHLQNMLPEIPVLGVVTPGASAAAAATSSQRIAVLATETTIASHAYQKLITQQLPEALITSRACSVLVALAEEGMVNNSVAHEALKHYLHDLSHVDTVLLGCTHFPVFRPLLESLLPCEVAVVDSAQATALSLHALLEQQDLLNNDFTVPAKVNYLVTDSVQRFQTVGKIFLGEELLIRDIELVDARS</sequence>
<organism evidence="9 10">
    <name type="scientific">Legionella antarctica</name>
    <dbReference type="NCBI Taxonomy" id="2708020"/>
    <lineage>
        <taxon>Bacteria</taxon>
        <taxon>Pseudomonadati</taxon>
        <taxon>Pseudomonadota</taxon>
        <taxon>Gammaproteobacteria</taxon>
        <taxon>Legionellales</taxon>
        <taxon>Legionellaceae</taxon>
        <taxon>Legionella</taxon>
    </lineage>
</organism>
<dbReference type="InterPro" id="IPR015942">
    <property type="entry name" value="Asp/Glu/hydantoin_racemase"/>
</dbReference>
<dbReference type="GO" id="GO:0008881">
    <property type="term" value="F:glutamate racemase activity"/>
    <property type="evidence" value="ECO:0007669"/>
    <property type="project" value="UniProtKB-UniRule"/>
</dbReference>
<feature type="binding site" evidence="8">
    <location>
        <begin position="12"/>
        <end position="13"/>
    </location>
    <ligand>
        <name>substrate</name>
    </ligand>
</feature>
<dbReference type="GO" id="GO:0009252">
    <property type="term" value="P:peptidoglycan biosynthetic process"/>
    <property type="evidence" value="ECO:0007669"/>
    <property type="project" value="UniProtKB-UniRule"/>
</dbReference>
<dbReference type="EMBL" id="AP022839">
    <property type="protein sequence ID" value="BCA94552.1"/>
    <property type="molecule type" value="Genomic_DNA"/>
</dbReference>
<evidence type="ECO:0000256" key="7">
    <source>
        <dbReference type="ARBA" id="ARBA00070053"/>
    </source>
</evidence>
<evidence type="ECO:0000256" key="1">
    <source>
        <dbReference type="ARBA" id="ARBA00001602"/>
    </source>
</evidence>
<dbReference type="PANTHER" id="PTHR21198:SF2">
    <property type="entry name" value="GLUTAMATE RACEMASE"/>
    <property type="match status" value="1"/>
</dbReference>
<dbReference type="KEGG" id="lant:TUM19329_09130"/>
<accession>A0A6F8T3F4</accession>
<keyword evidence="4 8" id="KW-0573">Peptidoglycan synthesis</keyword>
<dbReference type="SUPFAM" id="SSF53681">
    <property type="entry name" value="Aspartate/glutamate racemase"/>
    <property type="match status" value="2"/>
</dbReference>
<comment type="catalytic activity">
    <reaction evidence="1 8">
        <text>L-glutamate = D-glutamate</text>
        <dbReference type="Rhea" id="RHEA:12813"/>
        <dbReference type="ChEBI" id="CHEBI:29985"/>
        <dbReference type="ChEBI" id="CHEBI:29986"/>
        <dbReference type="EC" id="5.1.1.3"/>
    </reaction>
</comment>
<dbReference type="PROSITE" id="PS00923">
    <property type="entry name" value="ASP_GLU_RACEMASE_1"/>
    <property type="match status" value="1"/>
</dbReference>
<feature type="binding site" evidence="8">
    <location>
        <begin position="76"/>
        <end position="77"/>
    </location>
    <ligand>
        <name>substrate</name>
    </ligand>
</feature>
<dbReference type="GO" id="GO:0071555">
    <property type="term" value="P:cell wall organization"/>
    <property type="evidence" value="ECO:0007669"/>
    <property type="project" value="UniProtKB-KW"/>
</dbReference>
<proteinExistence type="inferred from homology"/>
<feature type="binding site" evidence="8">
    <location>
        <begin position="186"/>
        <end position="187"/>
    </location>
    <ligand>
        <name>substrate</name>
    </ligand>
</feature>
<keyword evidence="3 8" id="KW-0133">Cell shape</keyword>
<feature type="active site" description="Proton donor/acceptor" evidence="8">
    <location>
        <position position="75"/>
    </location>
</feature>
<dbReference type="NCBIfam" id="TIGR00067">
    <property type="entry name" value="glut_race"/>
    <property type="match status" value="1"/>
</dbReference>
<evidence type="ECO:0000256" key="2">
    <source>
        <dbReference type="ARBA" id="ARBA00013090"/>
    </source>
</evidence>
<keyword evidence="6 8" id="KW-0961">Cell wall biogenesis/degradation</keyword>
<gene>
    <name evidence="8 9" type="primary">murI</name>
    <name evidence="9" type="ORF">TUM19329_09130</name>
</gene>
<dbReference type="UniPathway" id="UPA00219"/>
<evidence type="ECO:0000256" key="6">
    <source>
        <dbReference type="ARBA" id="ARBA00023316"/>
    </source>
</evidence>
<dbReference type="InterPro" id="IPR004391">
    <property type="entry name" value="Glu_race"/>
</dbReference>
<name>A0A6F8T3F4_9GAMM</name>
<evidence type="ECO:0000256" key="4">
    <source>
        <dbReference type="ARBA" id="ARBA00022984"/>
    </source>
</evidence>
<reference evidence="9" key="1">
    <citation type="journal article" date="2020" name="Microbiol. Resour. Announc.">
        <title>Complete Genome Sequence of Novel Psychrotolerant Legionella Strain TUM19329, Isolated from Antarctic Lake Sediment.</title>
        <authorList>
            <person name="Shimada S."/>
            <person name="Nakai R."/>
            <person name="Aoki K."/>
            <person name="Shimoeda N."/>
            <person name="Ohno G."/>
            <person name="Miyazaki Y."/>
            <person name="Kudoh S."/>
            <person name="Imura S."/>
            <person name="Watanabe K."/>
            <person name="Ishii Y."/>
            <person name="Tateda K."/>
        </authorList>
    </citation>
    <scope>NUCLEOTIDE SEQUENCE [LARGE SCALE GENOMIC DNA]</scope>
    <source>
        <strain evidence="9">TUM19329</strain>
    </source>
</reference>
<dbReference type="PANTHER" id="PTHR21198">
    <property type="entry name" value="GLUTAMATE RACEMASE"/>
    <property type="match status" value="1"/>
</dbReference>
<feature type="active site" description="Proton donor/acceptor" evidence="8">
    <location>
        <position position="185"/>
    </location>
</feature>
<dbReference type="Pfam" id="PF01177">
    <property type="entry name" value="Asp_Glu_race"/>
    <property type="match status" value="1"/>
</dbReference>
<dbReference type="Gene3D" id="3.40.50.1860">
    <property type="match status" value="2"/>
</dbReference>